<name>A0A551Y2R5_MICAE</name>
<dbReference type="InterPro" id="IPR041049">
    <property type="entry name" value="DUF5615"/>
</dbReference>
<feature type="domain" description="DUF5615" evidence="1">
    <location>
        <begin position="60"/>
        <end position="153"/>
    </location>
</feature>
<dbReference type="Proteomes" id="UP000316443">
    <property type="component" value="Unassembled WGS sequence"/>
</dbReference>
<evidence type="ECO:0000313" key="3">
    <source>
        <dbReference type="Proteomes" id="UP000316443"/>
    </source>
</evidence>
<dbReference type="SUPFAM" id="SSF46689">
    <property type="entry name" value="Homeodomain-like"/>
    <property type="match status" value="1"/>
</dbReference>
<proteinExistence type="predicted"/>
<dbReference type="PANTHER" id="PTHR34849:SF5">
    <property type="entry name" value="SSL2733 PROTEIN"/>
    <property type="match status" value="1"/>
</dbReference>
<comment type="caution">
    <text evidence="2">The sequence shown here is derived from an EMBL/GenBank/DDBJ whole genome shotgun (WGS) entry which is preliminary data.</text>
</comment>
<dbReference type="InterPro" id="IPR036388">
    <property type="entry name" value="WH-like_DNA-bd_sf"/>
</dbReference>
<accession>A0A551Y2R5</accession>
<dbReference type="AlphaFoldDB" id="A0A551Y2R5"/>
<dbReference type="InterPro" id="IPR009057">
    <property type="entry name" value="Homeodomain-like_sf"/>
</dbReference>
<evidence type="ECO:0000313" key="2">
    <source>
        <dbReference type="EMBL" id="TRT55270.1"/>
    </source>
</evidence>
<protein>
    <submittedName>
        <fullName evidence="2">DUF433 domain-containing protein</fullName>
    </submittedName>
</protein>
<evidence type="ECO:0000259" key="1">
    <source>
        <dbReference type="Pfam" id="PF18480"/>
    </source>
</evidence>
<dbReference type="Pfam" id="PF18480">
    <property type="entry name" value="DUF5615"/>
    <property type="match status" value="1"/>
</dbReference>
<sequence length="156" mass="17797">MSFAAKYRDRIVINPDIRSGKPCIVNTRIAVADIFDYLGGGMTIEEILDDFPDLTLEDIQALLVSHFPDSTHVRDCGLKGFPDQRIWEYARINELIIVSKDSDFYQRSLLYGQPPKFIWLRIGNCTTHHLISLILKPKQAIKRFSDNSTESVLVIA</sequence>
<gene>
    <name evidence="2" type="ORF">EWV85_09395</name>
</gene>
<dbReference type="EMBL" id="SFCA01000099">
    <property type="protein sequence ID" value="TRT55270.1"/>
    <property type="molecule type" value="Genomic_DNA"/>
</dbReference>
<reference evidence="2 3" key="1">
    <citation type="submission" date="2019-01" db="EMBL/GenBank/DDBJ databases">
        <title>Coherence of Microcystis species and biogeography revealed through population genomics.</title>
        <authorList>
            <person name="Perez-Carrascal O.M."/>
            <person name="Terrat Y."/>
            <person name="Giani A."/>
            <person name="Fortin N."/>
            <person name="Tromas N."/>
            <person name="Shapiro B.J."/>
        </authorList>
    </citation>
    <scope>NUCLEOTIDE SEQUENCE [LARGE SCALE GENOMIC DNA]</scope>
    <source>
        <strain evidence="2">Ma_QC_C_20070703_M131</strain>
    </source>
</reference>
<dbReference type="Gene3D" id="1.10.10.10">
    <property type="entry name" value="Winged helix-like DNA-binding domain superfamily/Winged helix DNA-binding domain"/>
    <property type="match status" value="1"/>
</dbReference>
<dbReference type="PANTHER" id="PTHR34849">
    <property type="entry name" value="SSL5025 PROTEIN"/>
    <property type="match status" value="1"/>
</dbReference>
<organism evidence="2 3">
    <name type="scientific">Microcystis aeruginosa Ma_QC_C_20070703_M131</name>
    <dbReference type="NCBI Taxonomy" id="2486263"/>
    <lineage>
        <taxon>Bacteria</taxon>
        <taxon>Bacillati</taxon>
        <taxon>Cyanobacteriota</taxon>
        <taxon>Cyanophyceae</taxon>
        <taxon>Oscillatoriophycideae</taxon>
        <taxon>Chroococcales</taxon>
        <taxon>Microcystaceae</taxon>
        <taxon>Microcystis</taxon>
    </lineage>
</organism>